<feature type="binding site" evidence="8">
    <location>
        <position position="268"/>
    </location>
    <ligand>
        <name>Mg(2+)</name>
        <dbReference type="ChEBI" id="CHEBI:18420"/>
    </ligand>
</feature>
<comment type="similarity">
    <text evidence="1 8">Belongs to the SELO family.</text>
</comment>
<dbReference type="EC" id="2.7.7.-" evidence="8"/>
<comment type="catalytic activity">
    <reaction evidence="8">
        <text>L-tyrosyl-[protein] + UTP = O-(5'-uridylyl)-L-tyrosyl-[protein] + diphosphate</text>
        <dbReference type="Rhea" id="RHEA:83887"/>
        <dbReference type="Rhea" id="RHEA-COMP:10136"/>
        <dbReference type="Rhea" id="RHEA-COMP:20238"/>
        <dbReference type="ChEBI" id="CHEBI:33019"/>
        <dbReference type="ChEBI" id="CHEBI:46398"/>
        <dbReference type="ChEBI" id="CHEBI:46858"/>
        <dbReference type="ChEBI" id="CHEBI:90602"/>
    </reaction>
</comment>
<feature type="binding site" evidence="8">
    <location>
        <position position="187"/>
    </location>
    <ligand>
        <name>ATP</name>
        <dbReference type="ChEBI" id="CHEBI:30616"/>
    </ligand>
</feature>
<evidence type="ECO:0000256" key="6">
    <source>
        <dbReference type="ARBA" id="ARBA00022840"/>
    </source>
</evidence>
<comment type="caution">
    <text evidence="9">The sequence shown here is derived from an EMBL/GenBank/DDBJ whole genome shotgun (WGS) entry which is preliminary data.</text>
</comment>
<gene>
    <name evidence="8" type="primary">ydiU</name>
    <name evidence="8" type="synonym">selO</name>
    <name evidence="9" type="ORF">I8J30_15020</name>
</gene>
<dbReference type="InterPro" id="IPR003846">
    <property type="entry name" value="SelO"/>
</dbReference>
<comment type="catalytic activity">
    <reaction evidence="8">
        <text>L-histidyl-[protein] + UTP = N(tele)-(5'-uridylyl)-L-histidyl-[protein] + diphosphate</text>
        <dbReference type="Rhea" id="RHEA:83891"/>
        <dbReference type="Rhea" id="RHEA-COMP:9745"/>
        <dbReference type="Rhea" id="RHEA-COMP:20239"/>
        <dbReference type="ChEBI" id="CHEBI:29979"/>
        <dbReference type="ChEBI" id="CHEBI:33019"/>
        <dbReference type="ChEBI" id="CHEBI:46398"/>
        <dbReference type="ChEBI" id="CHEBI:233474"/>
    </reaction>
</comment>
<protein>
    <recommendedName>
        <fullName evidence="8">Protein nucleotidyltransferase YdiU</fullName>
        <ecNumber evidence="8">2.7.7.-</ecNumber>
    </recommendedName>
    <alternativeName>
        <fullName evidence="8">Protein adenylyltransferase YdiU</fullName>
        <ecNumber evidence="8">2.7.7.108</ecNumber>
    </alternativeName>
    <alternativeName>
        <fullName evidence="8">Protein uridylyltransferase YdiU</fullName>
        <ecNumber evidence="8">2.7.7.-</ecNumber>
    </alternativeName>
</protein>
<sequence length="493" mass="54738">MTEPTATPQVGWNFDNSYARLPESFFKRHNPSQVHDPELVILNKRLAASLGLHVEALQTADSIAVFGGNEIPEGAVPLAQAYAGHQFGHFTMLGDGRAILLGEQITPLGDRVDIQLKGPGRTPYSRRGDGRAALGPMLREYIISEAMHALGIPSTRSLAVVTTGEPVYRETELPGAVLTRVAASHIRVGTFQYAANWCTLDDLCALADYTLERHYPEAVAAEVDNRYLALLKAVISKQAELIAKWQLVGFIHGVMNTDNMALSGETIDYGPCAFMDAYDPSTVFSSIDSQGRYAYGNQPKIAAWNLARFAETLLPILHETEAEAVILAEDAIGEFATLFHSHWLSGMRAKLGIVNEEPEDEALIEELLTMMHMHRADHTNTFRALTEEKPEEVAMYDTEGFTEWLEKWQARLGRQPLTKEESKQIMRSRNPVIIPRNHRVEEALDAAVNQGDYSVMERLLAAITNPFEQTAEYADYCAVPAISSRPYRTYCGT</sequence>
<feature type="binding site" evidence="8">
    <location>
        <position position="130"/>
    </location>
    <ligand>
        <name>ATP</name>
        <dbReference type="ChEBI" id="CHEBI:30616"/>
    </ligand>
</feature>
<dbReference type="RefSeq" id="WP_210658969.1">
    <property type="nucleotide sequence ID" value="NZ_JAGKSP010000005.1"/>
</dbReference>
<dbReference type="HAMAP" id="MF_00692">
    <property type="entry name" value="SelO"/>
    <property type="match status" value="1"/>
</dbReference>
<evidence type="ECO:0000256" key="4">
    <source>
        <dbReference type="ARBA" id="ARBA00022723"/>
    </source>
</evidence>
<feature type="binding site" evidence="8">
    <location>
        <position position="129"/>
    </location>
    <ligand>
        <name>ATP</name>
        <dbReference type="ChEBI" id="CHEBI:30616"/>
    </ligand>
</feature>
<dbReference type="EC" id="2.7.7.108" evidence="8"/>
<keyword evidence="7 8" id="KW-0460">Magnesium</keyword>
<comment type="catalytic activity">
    <reaction evidence="8">
        <text>L-seryl-[protein] + ATP = 3-O-(5'-adenylyl)-L-seryl-[protein] + diphosphate</text>
        <dbReference type="Rhea" id="RHEA:58120"/>
        <dbReference type="Rhea" id="RHEA-COMP:9863"/>
        <dbReference type="Rhea" id="RHEA-COMP:15073"/>
        <dbReference type="ChEBI" id="CHEBI:29999"/>
        <dbReference type="ChEBI" id="CHEBI:30616"/>
        <dbReference type="ChEBI" id="CHEBI:33019"/>
        <dbReference type="ChEBI" id="CHEBI:142516"/>
        <dbReference type="EC" id="2.7.7.108"/>
    </reaction>
</comment>
<comment type="catalytic activity">
    <reaction evidence="8">
        <text>L-seryl-[protein] + UTP = O-(5'-uridylyl)-L-seryl-[protein] + diphosphate</text>
        <dbReference type="Rhea" id="RHEA:64604"/>
        <dbReference type="Rhea" id="RHEA-COMP:9863"/>
        <dbReference type="Rhea" id="RHEA-COMP:16635"/>
        <dbReference type="ChEBI" id="CHEBI:29999"/>
        <dbReference type="ChEBI" id="CHEBI:33019"/>
        <dbReference type="ChEBI" id="CHEBI:46398"/>
        <dbReference type="ChEBI" id="CHEBI:156051"/>
    </reaction>
</comment>
<feature type="binding site" evidence="8">
    <location>
        <position position="259"/>
    </location>
    <ligand>
        <name>Mg(2+)</name>
        <dbReference type="ChEBI" id="CHEBI:18420"/>
    </ligand>
</feature>
<organism evidence="9 10">
    <name type="scientific">Paenibacillus lignilyticus</name>
    <dbReference type="NCBI Taxonomy" id="1172615"/>
    <lineage>
        <taxon>Bacteria</taxon>
        <taxon>Bacillati</taxon>
        <taxon>Bacillota</taxon>
        <taxon>Bacilli</taxon>
        <taxon>Bacillales</taxon>
        <taxon>Paenibacillaceae</taxon>
        <taxon>Paenibacillus</taxon>
    </lineage>
</organism>
<dbReference type="PANTHER" id="PTHR32057:SF14">
    <property type="entry name" value="PROTEIN ADENYLYLTRANSFERASE SELO, MITOCHONDRIAL"/>
    <property type="match status" value="1"/>
</dbReference>
<name>A0ABS5CDF8_9BACL</name>
<dbReference type="NCBIfam" id="NF000658">
    <property type="entry name" value="PRK00029.1"/>
    <property type="match status" value="1"/>
</dbReference>
<feature type="binding site" evidence="8">
    <location>
        <position position="96"/>
    </location>
    <ligand>
        <name>ATP</name>
        <dbReference type="ChEBI" id="CHEBI:30616"/>
    </ligand>
</feature>
<evidence type="ECO:0000256" key="5">
    <source>
        <dbReference type="ARBA" id="ARBA00022741"/>
    </source>
</evidence>
<keyword evidence="10" id="KW-1185">Reference proteome</keyword>
<keyword evidence="6 8" id="KW-0067">ATP-binding</keyword>
<evidence type="ECO:0000256" key="3">
    <source>
        <dbReference type="ARBA" id="ARBA00022695"/>
    </source>
</evidence>
<feature type="binding site" evidence="8">
    <location>
        <position position="117"/>
    </location>
    <ligand>
        <name>ATP</name>
        <dbReference type="ChEBI" id="CHEBI:30616"/>
    </ligand>
</feature>
<feature type="active site" description="Proton acceptor" evidence="8">
    <location>
        <position position="258"/>
    </location>
</feature>
<comment type="catalytic activity">
    <reaction evidence="8">
        <text>L-threonyl-[protein] + ATP = 3-O-(5'-adenylyl)-L-threonyl-[protein] + diphosphate</text>
        <dbReference type="Rhea" id="RHEA:54292"/>
        <dbReference type="Rhea" id="RHEA-COMP:11060"/>
        <dbReference type="Rhea" id="RHEA-COMP:13847"/>
        <dbReference type="ChEBI" id="CHEBI:30013"/>
        <dbReference type="ChEBI" id="CHEBI:30616"/>
        <dbReference type="ChEBI" id="CHEBI:33019"/>
        <dbReference type="ChEBI" id="CHEBI:138113"/>
        <dbReference type="EC" id="2.7.7.108"/>
    </reaction>
</comment>
<proteinExistence type="inferred from homology"/>
<comment type="catalytic activity">
    <reaction evidence="8">
        <text>L-tyrosyl-[protein] + ATP = O-(5'-adenylyl)-L-tyrosyl-[protein] + diphosphate</text>
        <dbReference type="Rhea" id="RHEA:54288"/>
        <dbReference type="Rhea" id="RHEA-COMP:10136"/>
        <dbReference type="Rhea" id="RHEA-COMP:13846"/>
        <dbReference type="ChEBI" id="CHEBI:30616"/>
        <dbReference type="ChEBI" id="CHEBI:33019"/>
        <dbReference type="ChEBI" id="CHEBI:46858"/>
        <dbReference type="ChEBI" id="CHEBI:83624"/>
        <dbReference type="EC" id="2.7.7.108"/>
    </reaction>
</comment>
<evidence type="ECO:0000313" key="10">
    <source>
        <dbReference type="Proteomes" id="UP000673394"/>
    </source>
</evidence>
<dbReference type="EMBL" id="JAGKSP010000005">
    <property type="protein sequence ID" value="MBP3964027.1"/>
    <property type="molecule type" value="Genomic_DNA"/>
</dbReference>
<comment type="cofactor">
    <cofactor evidence="8">
        <name>Mg(2+)</name>
        <dbReference type="ChEBI" id="CHEBI:18420"/>
    </cofactor>
    <cofactor evidence="8">
        <name>Mn(2+)</name>
        <dbReference type="ChEBI" id="CHEBI:29035"/>
    </cofactor>
</comment>
<dbReference type="PANTHER" id="PTHR32057">
    <property type="entry name" value="PROTEIN ADENYLYLTRANSFERASE SELO, MITOCHONDRIAL"/>
    <property type="match status" value="1"/>
</dbReference>
<dbReference type="Pfam" id="PF02696">
    <property type="entry name" value="SelO"/>
    <property type="match status" value="1"/>
</dbReference>
<keyword evidence="5 8" id="KW-0547">Nucleotide-binding</keyword>
<keyword evidence="8" id="KW-0464">Manganese</keyword>
<evidence type="ECO:0000256" key="2">
    <source>
        <dbReference type="ARBA" id="ARBA00022679"/>
    </source>
</evidence>
<keyword evidence="4 8" id="KW-0479">Metal-binding</keyword>
<evidence type="ECO:0000256" key="7">
    <source>
        <dbReference type="ARBA" id="ARBA00022842"/>
    </source>
</evidence>
<keyword evidence="2 8" id="KW-0808">Transferase</keyword>
<keyword evidence="3 8" id="KW-0548">Nucleotidyltransferase</keyword>
<accession>A0ABS5CDF8</accession>
<feature type="binding site" evidence="8">
    <location>
        <position position="180"/>
    </location>
    <ligand>
        <name>ATP</name>
        <dbReference type="ChEBI" id="CHEBI:30616"/>
    </ligand>
</feature>
<dbReference type="Proteomes" id="UP000673394">
    <property type="component" value="Unassembled WGS sequence"/>
</dbReference>
<reference evidence="9 10" key="1">
    <citation type="submission" date="2021-04" db="EMBL/GenBank/DDBJ databases">
        <title>Paenibacillus sp. DLE-14 whole genome sequence.</title>
        <authorList>
            <person name="Ham Y.J."/>
        </authorList>
    </citation>
    <scope>NUCLEOTIDE SEQUENCE [LARGE SCALE GENOMIC DNA]</scope>
    <source>
        <strain evidence="9 10">DLE-14</strain>
    </source>
</reference>
<feature type="binding site" evidence="8">
    <location>
        <position position="97"/>
    </location>
    <ligand>
        <name>ATP</name>
        <dbReference type="ChEBI" id="CHEBI:30616"/>
    </ligand>
</feature>
<evidence type="ECO:0000256" key="8">
    <source>
        <dbReference type="HAMAP-Rule" id="MF_00692"/>
    </source>
</evidence>
<evidence type="ECO:0000313" key="9">
    <source>
        <dbReference type="EMBL" id="MBP3964027.1"/>
    </source>
</evidence>
<feature type="binding site" evidence="8">
    <location>
        <position position="94"/>
    </location>
    <ligand>
        <name>ATP</name>
        <dbReference type="ChEBI" id="CHEBI:30616"/>
    </ligand>
</feature>
<evidence type="ECO:0000256" key="1">
    <source>
        <dbReference type="ARBA" id="ARBA00009747"/>
    </source>
</evidence>
<comment type="function">
    <text evidence="8">Nucleotidyltransferase involved in the post-translational modification of proteins. It can catalyze the addition of adenosine monophosphate (AMP) or uridine monophosphate (UMP) to a protein, resulting in modifications known as AMPylation and UMPylation.</text>
</comment>
<feature type="binding site" evidence="8">
    <location>
        <position position="268"/>
    </location>
    <ligand>
        <name>ATP</name>
        <dbReference type="ChEBI" id="CHEBI:30616"/>
    </ligand>
</feature>